<dbReference type="AlphaFoldDB" id="A0AAV4IMM0"/>
<accession>A0AAV4IMM0</accession>
<organism evidence="1 2">
    <name type="scientific">Elysia marginata</name>
    <dbReference type="NCBI Taxonomy" id="1093978"/>
    <lineage>
        <taxon>Eukaryota</taxon>
        <taxon>Metazoa</taxon>
        <taxon>Spiralia</taxon>
        <taxon>Lophotrochozoa</taxon>
        <taxon>Mollusca</taxon>
        <taxon>Gastropoda</taxon>
        <taxon>Heterobranchia</taxon>
        <taxon>Euthyneura</taxon>
        <taxon>Panpulmonata</taxon>
        <taxon>Sacoglossa</taxon>
        <taxon>Placobranchoidea</taxon>
        <taxon>Plakobranchidae</taxon>
        <taxon>Elysia</taxon>
    </lineage>
</organism>
<name>A0AAV4IMM0_9GAST</name>
<evidence type="ECO:0000313" key="1">
    <source>
        <dbReference type="EMBL" id="GFS10658.1"/>
    </source>
</evidence>
<reference evidence="1 2" key="1">
    <citation type="journal article" date="2021" name="Elife">
        <title>Chloroplast acquisition without the gene transfer in kleptoplastic sea slugs, Plakobranchus ocellatus.</title>
        <authorList>
            <person name="Maeda T."/>
            <person name="Takahashi S."/>
            <person name="Yoshida T."/>
            <person name="Shimamura S."/>
            <person name="Takaki Y."/>
            <person name="Nagai Y."/>
            <person name="Toyoda A."/>
            <person name="Suzuki Y."/>
            <person name="Arimoto A."/>
            <person name="Ishii H."/>
            <person name="Satoh N."/>
            <person name="Nishiyama T."/>
            <person name="Hasebe M."/>
            <person name="Maruyama T."/>
            <person name="Minagawa J."/>
            <person name="Obokata J."/>
            <person name="Shigenobu S."/>
        </authorList>
    </citation>
    <scope>NUCLEOTIDE SEQUENCE [LARGE SCALE GENOMIC DNA]</scope>
</reference>
<proteinExistence type="predicted"/>
<dbReference type="Proteomes" id="UP000762676">
    <property type="component" value="Unassembled WGS sequence"/>
</dbReference>
<evidence type="ECO:0000313" key="2">
    <source>
        <dbReference type="Proteomes" id="UP000762676"/>
    </source>
</evidence>
<evidence type="ECO:0008006" key="3">
    <source>
        <dbReference type="Google" id="ProtNLM"/>
    </source>
</evidence>
<comment type="caution">
    <text evidence="1">The sequence shown here is derived from an EMBL/GenBank/DDBJ whole genome shotgun (WGS) entry which is preliminary data.</text>
</comment>
<gene>
    <name evidence="1" type="ORF">ElyMa_006651300</name>
</gene>
<protein>
    <recommendedName>
        <fullName evidence="3">Reverse transcriptase domain-containing protein</fullName>
    </recommendedName>
</protein>
<sequence length="152" mass="17704">MLIPLQTIITDEQVLEHVDKFTYLGSTISNNLYLDAELNVRIEMPAFAWSYVTNGRHPHPKGLHARRARLRFTSYRATYPALQRRLQKRSEDLRNLTSRTRDGGLKLHRTASKDKGGHKINRGEKRIIENTKENLQTLENTAHPYFSYHPSH</sequence>
<keyword evidence="2" id="KW-1185">Reference proteome</keyword>
<dbReference type="EMBL" id="BMAT01013347">
    <property type="protein sequence ID" value="GFS10658.1"/>
    <property type="molecule type" value="Genomic_DNA"/>
</dbReference>